<dbReference type="InterPro" id="IPR016162">
    <property type="entry name" value="Ald_DH_N"/>
</dbReference>
<dbReference type="PIRSF" id="PIRSF036492">
    <property type="entry name" value="ALDH"/>
    <property type="match status" value="1"/>
</dbReference>
<dbReference type="InterPro" id="IPR016161">
    <property type="entry name" value="Ald_DH/histidinol_DH"/>
</dbReference>
<feature type="domain" description="Aldehyde dehydrogenase" evidence="5">
    <location>
        <begin position="193"/>
        <end position="407"/>
    </location>
</feature>
<keyword evidence="3" id="KW-0520">NAD</keyword>
<protein>
    <recommendedName>
        <fullName evidence="4">Aldehyde dehydrogenase</fullName>
    </recommendedName>
</protein>
<evidence type="ECO:0000313" key="7">
    <source>
        <dbReference type="Proteomes" id="UP001363151"/>
    </source>
</evidence>
<name>A0ABR1FLI3_AURAN</name>
<dbReference type="PANTHER" id="PTHR43570">
    <property type="entry name" value="ALDEHYDE DEHYDROGENASE"/>
    <property type="match status" value="1"/>
</dbReference>
<proteinExistence type="inferred from homology"/>
<dbReference type="Pfam" id="PF00171">
    <property type="entry name" value="Aldedh"/>
    <property type="match status" value="2"/>
</dbReference>
<dbReference type="EMBL" id="JBBJCI010000364">
    <property type="protein sequence ID" value="KAK7233027.1"/>
    <property type="molecule type" value="Genomic_DNA"/>
</dbReference>
<dbReference type="PROSITE" id="PS00070">
    <property type="entry name" value="ALDEHYDE_DEHYDR_CYS"/>
    <property type="match status" value="1"/>
</dbReference>
<evidence type="ECO:0000259" key="5">
    <source>
        <dbReference type="Pfam" id="PF00171"/>
    </source>
</evidence>
<comment type="similarity">
    <text evidence="1 4">Belongs to the aldehyde dehydrogenase family.</text>
</comment>
<dbReference type="InterPro" id="IPR016163">
    <property type="entry name" value="Ald_DH_C"/>
</dbReference>
<dbReference type="Gene3D" id="3.40.309.10">
    <property type="entry name" value="Aldehyde Dehydrogenase, Chain A, domain 2"/>
    <property type="match status" value="1"/>
</dbReference>
<reference evidence="6 7" key="1">
    <citation type="submission" date="2024-03" db="EMBL/GenBank/DDBJ databases">
        <title>Aureococcus anophagefferens CCMP1851 and Kratosvirus quantuckense: Draft genome of a second virus-susceptible host strain in the model system.</title>
        <authorList>
            <person name="Chase E."/>
            <person name="Truchon A.R."/>
            <person name="Schepens W."/>
            <person name="Wilhelm S.W."/>
        </authorList>
    </citation>
    <scope>NUCLEOTIDE SEQUENCE [LARGE SCALE GENOMIC DNA]</scope>
    <source>
        <strain evidence="6 7">CCMP1851</strain>
    </source>
</reference>
<evidence type="ECO:0000256" key="4">
    <source>
        <dbReference type="PIRNR" id="PIRNR036492"/>
    </source>
</evidence>
<sequence>MKRILDVQKKAFIANGAPSTQERIRRIDVAIKLLLDNADALCAAVDEDFGGRPVKFTKFVDVATVVDGLKNARAHVAKWSAPHRRGVEFPMNLAGASNAVEYVPKGVVGVISPWNYPVSLLFNPLAGIFAAGNSAMLKPSEFVPKTAELVRKLVAEAYDESVCCVVTGHADVAATFSSLPFDHLMYTGSAPASGLAHGKVMNAGQTCIAPDVVFVPAALKQPFADAFKAAVADMFPAGVAQSGDYTSVISDAHYERATGLVAEAEAAGVEVLVCPGGDAAATGGDEESKAGAYPRRMAPTLVFDPADDLKISGEEIFGPPMVVRTYDAVEDAVAYVNARPRPLACYYFGTDAAEEAKVLPRITAGGVCVNDVIMHVAQEDLPFGGVGGSGYGSYHGHEGFLEFSHHKGVHRQVATGRQFLLQGIYPPYDKKGSMLDMIIDMKLTPAKDSKLPCCIL</sequence>
<organism evidence="6 7">
    <name type="scientific">Aureococcus anophagefferens</name>
    <name type="common">Harmful bloom alga</name>
    <dbReference type="NCBI Taxonomy" id="44056"/>
    <lineage>
        <taxon>Eukaryota</taxon>
        <taxon>Sar</taxon>
        <taxon>Stramenopiles</taxon>
        <taxon>Ochrophyta</taxon>
        <taxon>Pelagophyceae</taxon>
        <taxon>Pelagomonadales</taxon>
        <taxon>Pelagomonadaceae</taxon>
        <taxon>Aureococcus</taxon>
    </lineage>
</organism>
<feature type="domain" description="Aldehyde dehydrogenase" evidence="5">
    <location>
        <begin position="8"/>
        <end position="191"/>
    </location>
</feature>
<dbReference type="Gene3D" id="3.40.605.10">
    <property type="entry name" value="Aldehyde Dehydrogenase, Chain A, domain 1"/>
    <property type="match status" value="2"/>
</dbReference>
<comment type="caution">
    <text evidence="6">The sequence shown here is derived from an EMBL/GenBank/DDBJ whole genome shotgun (WGS) entry which is preliminary data.</text>
</comment>
<dbReference type="Proteomes" id="UP001363151">
    <property type="component" value="Unassembled WGS sequence"/>
</dbReference>
<dbReference type="InterPro" id="IPR015590">
    <property type="entry name" value="Aldehyde_DH_dom"/>
</dbReference>
<evidence type="ECO:0000313" key="6">
    <source>
        <dbReference type="EMBL" id="KAK7233027.1"/>
    </source>
</evidence>
<dbReference type="InterPro" id="IPR016160">
    <property type="entry name" value="Ald_DH_CS_CYS"/>
</dbReference>
<gene>
    <name evidence="6" type="ORF">SO694_00039034</name>
</gene>
<keyword evidence="2 4" id="KW-0560">Oxidoreductase</keyword>
<evidence type="ECO:0000256" key="1">
    <source>
        <dbReference type="ARBA" id="ARBA00009986"/>
    </source>
</evidence>
<dbReference type="PANTHER" id="PTHR43570:SF20">
    <property type="entry name" value="ALDEHYDE DEHYDROGENASE ALDX-RELATED"/>
    <property type="match status" value="1"/>
</dbReference>
<dbReference type="SUPFAM" id="SSF53720">
    <property type="entry name" value="ALDH-like"/>
    <property type="match status" value="1"/>
</dbReference>
<accession>A0ABR1FLI3</accession>
<dbReference type="InterPro" id="IPR012394">
    <property type="entry name" value="Aldehyde_DH_NAD(P)"/>
</dbReference>
<evidence type="ECO:0000256" key="3">
    <source>
        <dbReference type="ARBA" id="ARBA00023027"/>
    </source>
</evidence>
<evidence type="ECO:0000256" key="2">
    <source>
        <dbReference type="ARBA" id="ARBA00023002"/>
    </source>
</evidence>
<keyword evidence="7" id="KW-1185">Reference proteome</keyword>